<dbReference type="InParanoid" id="A0A0D0BKZ6"/>
<evidence type="ECO:0000313" key="3">
    <source>
        <dbReference type="Proteomes" id="UP000054538"/>
    </source>
</evidence>
<dbReference type="Proteomes" id="UP000054538">
    <property type="component" value="Unassembled WGS sequence"/>
</dbReference>
<dbReference type="HOGENOM" id="CLU_175729_0_0_1"/>
<protein>
    <submittedName>
        <fullName evidence="2">Uncharacterized protein</fullName>
    </submittedName>
</protein>
<sequence>MRSAEARFDYTAAVMQATENAHAGRHPNHQRHNAHAAPAPAPAAPIPNPPAAQQDVINFQQEAEKQQWQQLQREAQYVERQEAERGAVVQLQAQQAQRQAAEEWQCV</sequence>
<feature type="compositionally biased region" description="Pro residues" evidence="1">
    <location>
        <begin position="39"/>
        <end position="50"/>
    </location>
</feature>
<accession>A0A0D0BKZ6</accession>
<feature type="region of interest" description="Disordered" evidence="1">
    <location>
        <begin position="17"/>
        <end position="53"/>
    </location>
</feature>
<evidence type="ECO:0000256" key="1">
    <source>
        <dbReference type="SAM" id="MobiDB-lite"/>
    </source>
</evidence>
<reference evidence="2 3" key="1">
    <citation type="submission" date="2014-04" db="EMBL/GenBank/DDBJ databases">
        <authorList>
            <consortium name="DOE Joint Genome Institute"/>
            <person name="Kuo A."/>
            <person name="Kohler A."/>
            <person name="Jargeat P."/>
            <person name="Nagy L.G."/>
            <person name="Floudas D."/>
            <person name="Copeland A."/>
            <person name="Barry K.W."/>
            <person name="Cichocki N."/>
            <person name="Veneault-Fourrey C."/>
            <person name="LaButti K."/>
            <person name="Lindquist E.A."/>
            <person name="Lipzen A."/>
            <person name="Lundell T."/>
            <person name="Morin E."/>
            <person name="Murat C."/>
            <person name="Sun H."/>
            <person name="Tunlid A."/>
            <person name="Henrissat B."/>
            <person name="Grigoriev I.V."/>
            <person name="Hibbett D.S."/>
            <person name="Martin F."/>
            <person name="Nordberg H.P."/>
            <person name="Cantor M.N."/>
            <person name="Hua S.X."/>
        </authorList>
    </citation>
    <scope>NUCLEOTIDE SEQUENCE [LARGE SCALE GENOMIC DNA]</scope>
    <source>
        <strain evidence="2 3">Ve08.2h10</strain>
    </source>
</reference>
<name>A0A0D0BKZ6_9AGAM</name>
<feature type="compositionally biased region" description="Basic residues" evidence="1">
    <location>
        <begin position="23"/>
        <end position="34"/>
    </location>
</feature>
<proteinExistence type="predicted"/>
<reference evidence="3" key="2">
    <citation type="submission" date="2015-01" db="EMBL/GenBank/DDBJ databases">
        <title>Evolutionary Origins and Diversification of the Mycorrhizal Mutualists.</title>
        <authorList>
            <consortium name="DOE Joint Genome Institute"/>
            <consortium name="Mycorrhizal Genomics Consortium"/>
            <person name="Kohler A."/>
            <person name="Kuo A."/>
            <person name="Nagy L.G."/>
            <person name="Floudas D."/>
            <person name="Copeland A."/>
            <person name="Barry K.W."/>
            <person name="Cichocki N."/>
            <person name="Veneault-Fourrey C."/>
            <person name="LaButti K."/>
            <person name="Lindquist E.A."/>
            <person name="Lipzen A."/>
            <person name="Lundell T."/>
            <person name="Morin E."/>
            <person name="Murat C."/>
            <person name="Riley R."/>
            <person name="Ohm R."/>
            <person name="Sun H."/>
            <person name="Tunlid A."/>
            <person name="Henrissat B."/>
            <person name="Grigoriev I.V."/>
            <person name="Hibbett D.S."/>
            <person name="Martin F."/>
        </authorList>
    </citation>
    <scope>NUCLEOTIDE SEQUENCE [LARGE SCALE GENOMIC DNA]</scope>
    <source>
        <strain evidence="3">Ve08.2h10</strain>
    </source>
</reference>
<gene>
    <name evidence="2" type="ORF">PAXRUDRAFT_22107</name>
</gene>
<keyword evidence="3" id="KW-1185">Reference proteome</keyword>
<organism evidence="2 3">
    <name type="scientific">Paxillus rubicundulus Ve08.2h10</name>
    <dbReference type="NCBI Taxonomy" id="930991"/>
    <lineage>
        <taxon>Eukaryota</taxon>
        <taxon>Fungi</taxon>
        <taxon>Dikarya</taxon>
        <taxon>Basidiomycota</taxon>
        <taxon>Agaricomycotina</taxon>
        <taxon>Agaricomycetes</taxon>
        <taxon>Agaricomycetidae</taxon>
        <taxon>Boletales</taxon>
        <taxon>Paxilineae</taxon>
        <taxon>Paxillaceae</taxon>
        <taxon>Paxillus</taxon>
    </lineage>
</organism>
<dbReference type="EMBL" id="KN830947">
    <property type="protein sequence ID" value="KIK72332.1"/>
    <property type="molecule type" value="Genomic_DNA"/>
</dbReference>
<evidence type="ECO:0000313" key="2">
    <source>
        <dbReference type="EMBL" id="KIK72332.1"/>
    </source>
</evidence>
<dbReference type="AlphaFoldDB" id="A0A0D0BKZ6"/>